<dbReference type="EMBL" id="SNZH01000014">
    <property type="protein sequence ID" value="TDR40046.1"/>
    <property type="molecule type" value="Genomic_DNA"/>
</dbReference>
<evidence type="ECO:0000256" key="2">
    <source>
        <dbReference type="ARBA" id="ARBA00022801"/>
    </source>
</evidence>
<comment type="caution">
    <text evidence="4">The sequence shown here is derived from an EMBL/GenBank/DDBJ whole genome shotgun (WGS) entry which is preliminary data.</text>
</comment>
<evidence type="ECO:0000313" key="5">
    <source>
        <dbReference type="Proteomes" id="UP000295293"/>
    </source>
</evidence>
<dbReference type="InterPro" id="IPR013783">
    <property type="entry name" value="Ig-like_fold"/>
</dbReference>
<proteinExistence type="predicted"/>
<keyword evidence="2" id="KW-0378">Hydrolase</keyword>
<dbReference type="RefSeq" id="WP_133820536.1">
    <property type="nucleotide sequence ID" value="NZ_SNZH01000014.1"/>
</dbReference>
<sequence>MSSPYRGSAGPLRPCLSLLLLALSAPALAQTEVTGFGSNPGNLRMYKYIPASLPAGAPLVVAMHGCSQSAASYDAETGWQALADRWHFALLLPQQQSANNSSTCFNWFESADTTRGQGEALSIRQMVDRMIADHASAPGRVYATGLSAGGAMTAVLLATYPDVFAGGAILSGLPYRCATSQANAFSCMNPGTDLSPQQWGDKVRAASSWNGPWPIVSIWHGDADYVVRPANQAELMQQWTNVHGVDQTADVSESVAGYPHKVYSDGSGQPRVETYTISGMGHGTPVAPGSGESQCGTAGAYILDVNICSSYYIGRFFGLDDLDGIAPSVVLTAPADASVVSGIVSVTATASDDVGLDRVDFLLDGSLLGSDAAAPYAWSWNTASSSNGAHVLQAQAYDLAGNTGHSAQVHVSVTGGGGGGGTPVTVVFDNEDSNDGYVKANASGGGAAVGTLESIYGLAIGRGTDGNFNRSLLSFDTASIPDGATITAASVSVGYRSASGNPWTSPAGNTLVVDANSACIGACTIEAGDWSATTTASAVAQIPAFSGGSQASTLFSAAGLGAINKSGRSQLRLRFTANPSATNYIWIDKGATAKLSITYQP</sequence>
<accession>A0A4R6YQD7</accession>
<dbReference type="InterPro" id="IPR010126">
    <property type="entry name" value="Esterase_phb"/>
</dbReference>
<evidence type="ECO:0000256" key="1">
    <source>
        <dbReference type="ARBA" id="ARBA00022729"/>
    </source>
</evidence>
<dbReference type="Gene3D" id="3.40.50.1820">
    <property type="entry name" value="alpha/beta hydrolase"/>
    <property type="match status" value="1"/>
</dbReference>
<dbReference type="PANTHER" id="PTHR43037">
    <property type="entry name" value="UNNAMED PRODUCT-RELATED"/>
    <property type="match status" value="1"/>
</dbReference>
<feature type="signal peptide" evidence="3">
    <location>
        <begin position="1"/>
        <end position="29"/>
    </location>
</feature>
<dbReference type="Proteomes" id="UP000295293">
    <property type="component" value="Unassembled WGS sequence"/>
</dbReference>
<dbReference type="OrthoDB" id="505233at2"/>
<keyword evidence="1 3" id="KW-0732">Signal</keyword>
<keyword evidence="5" id="KW-1185">Reference proteome</keyword>
<organism evidence="4 5">
    <name type="scientific">Tahibacter aquaticus</name>
    <dbReference type="NCBI Taxonomy" id="520092"/>
    <lineage>
        <taxon>Bacteria</taxon>
        <taxon>Pseudomonadati</taxon>
        <taxon>Pseudomonadota</taxon>
        <taxon>Gammaproteobacteria</taxon>
        <taxon>Lysobacterales</taxon>
        <taxon>Rhodanobacteraceae</taxon>
        <taxon>Tahibacter</taxon>
    </lineage>
</organism>
<dbReference type="Pfam" id="PF10503">
    <property type="entry name" value="Esterase_PHB"/>
    <property type="match status" value="1"/>
</dbReference>
<dbReference type="GO" id="GO:0005576">
    <property type="term" value="C:extracellular region"/>
    <property type="evidence" value="ECO:0007669"/>
    <property type="project" value="InterPro"/>
</dbReference>
<dbReference type="InterPro" id="IPR029058">
    <property type="entry name" value="AB_hydrolase_fold"/>
</dbReference>
<dbReference type="GO" id="GO:0016787">
    <property type="term" value="F:hydrolase activity"/>
    <property type="evidence" value="ECO:0007669"/>
    <property type="project" value="UniProtKB-KW"/>
</dbReference>
<evidence type="ECO:0000313" key="4">
    <source>
        <dbReference type="EMBL" id="TDR40046.1"/>
    </source>
</evidence>
<name>A0A4R6YQD7_9GAMM</name>
<protein>
    <submittedName>
        <fullName evidence="4">Poly(Hydroxyalkanoate) depolymerase family esterase</fullName>
    </submittedName>
</protein>
<dbReference type="PANTHER" id="PTHR43037:SF1">
    <property type="entry name" value="BLL1128 PROTEIN"/>
    <property type="match status" value="1"/>
</dbReference>
<reference evidence="4 5" key="1">
    <citation type="submission" date="2019-03" db="EMBL/GenBank/DDBJ databases">
        <title>Genomic Encyclopedia of Type Strains, Phase IV (KMG-IV): sequencing the most valuable type-strain genomes for metagenomic binning, comparative biology and taxonomic classification.</title>
        <authorList>
            <person name="Goeker M."/>
        </authorList>
    </citation>
    <scope>NUCLEOTIDE SEQUENCE [LARGE SCALE GENOMIC DNA]</scope>
    <source>
        <strain evidence="4 5">DSM 21667</strain>
    </source>
</reference>
<dbReference type="AlphaFoldDB" id="A0A4R6YQD7"/>
<dbReference type="Gene3D" id="2.60.40.10">
    <property type="entry name" value="Immunoglobulins"/>
    <property type="match status" value="1"/>
</dbReference>
<dbReference type="InterPro" id="IPR050955">
    <property type="entry name" value="Plant_Biomass_Hydrol_Est"/>
</dbReference>
<dbReference type="SUPFAM" id="SSF53474">
    <property type="entry name" value="alpha/beta-Hydrolases"/>
    <property type="match status" value="2"/>
</dbReference>
<gene>
    <name evidence="4" type="ORF">DFR29_11498</name>
</gene>
<evidence type="ECO:0000256" key="3">
    <source>
        <dbReference type="SAM" id="SignalP"/>
    </source>
</evidence>
<feature type="chain" id="PRO_5020519812" evidence="3">
    <location>
        <begin position="30"/>
        <end position="601"/>
    </location>
</feature>
<dbReference type="NCBIfam" id="TIGR01840">
    <property type="entry name" value="esterase_phb"/>
    <property type="match status" value="1"/>
</dbReference>
<dbReference type="Pfam" id="PF17957">
    <property type="entry name" value="Big_7"/>
    <property type="match status" value="1"/>
</dbReference>